<evidence type="ECO:0000256" key="4">
    <source>
        <dbReference type="ARBA" id="ARBA00023136"/>
    </source>
</evidence>
<evidence type="ECO:0000256" key="5">
    <source>
        <dbReference type="SAM" id="Phobius"/>
    </source>
</evidence>
<evidence type="ECO:0000256" key="1">
    <source>
        <dbReference type="ARBA" id="ARBA00004141"/>
    </source>
</evidence>
<keyword evidence="8" id="KW-1185">Reference proteome</keyword>
<sequence>MKGKLFLRSLAGLIDGMVVLLPAYMLLSVMEIGNILYQLLPQLLFVVYNAVSITSFGGKTIGKYFAGLSVYTEENGLLNLGAREMGKMLYFLPNVGVVFVCISLLMLGSTKQSLHDRIGRSKVLLDRERKEIERVDEYGHRVSR</sequence>
<reference evidence="7 8" key="1">
    <citation type="submission" date="2020-12" db="EMBL/GenBank/DDBJ databases">
        <title>Vagococcus allomyrinae sp. nov. and Enterococcus lavae sp. nov., isolated from the larvae of Allomyrina dichotoma.</title>
        <authorList>
            <person name="Lee S.D."/>
        </authorList>
    </citation>
    <scope>NUCLEOTIDE SEQUENCE [LARGE SCALE GENOMIC DNA]</scope>
    <source>
        <strain evidence="7 8">BWM-S5</strain>
    </source>
</reference>
<dbReference type="EMBL" id="JAEDXU010000003">
    <property type="protein sequence ID" value="MBP1045985.1"/>
    <property type="molecule type" value="Genomic_DNA"/>
</dbReference>
<gene>
    <name evidence="7" type="ORF">I6N96_06800</name>
</gene>
<organism evidence="7 8">
    <name type="scientific">Enterococcus larvae</name>
    <dbReference type="NCBI Taxonomy" id="2794352"/>
    <lineage>
        <taxon>Bacteria</taxon>
        <taxon>Bacillati</taxon>
        <taxon>Bacillota</taxon>
        <taxon>Bacilli</taxon>
        <taxon>Lactobacillales</taxon>
        <taxon>Enterococcaceae</taxon>
        <taxon>Enterococcus</taxon>
    </lineage>
</organism>
<dbReference type="InterPro" id="IPR010432">
    <property type="entry name" value="RDD"/>
</dbReference>
<evidence type="ECO:0000313" key="7">
    <source>
        <dbReference type="EMBL" id="MBP1045985.1"/>
    </source>
</evidence>
<keyword evidence="3 5" id="KW-1133">Transmembrane helix</keyword>
<evidence type="ECO:0000313" key="8">
    <source>
        <dbReference type="Proteomes" id="UP000673375"/>
    </source>
</evidence>
<feature type="domain" description="RDD" evidence="6">
    <location>
        <begin position="4"/>
        <end position="119"/>
    </location>
</feature>
<feature type="transmembrane region" description="Helical" evidence="5">
    <location>
        <begin position="6"/>
        <end position="27"/>
    </location>
</feature>
<evidence type="ECO:0000256" key="2">
    <source>
        <dbReference type="ARBA" id="ARBA00022692"/>
    </source>
</evidence>
<keyword evidence="2 5" id="KW-0812">Transmembrane</keyword>
<feature type="transmembrane region" description="Helical" evidence="5">
    <location>
        <begin position="88"/>
        <end position="107"/>
    </location>
</feature>
<protein>
    <submittedName>
        <fullName evidence="7">RDD family protein</fullName>
    </submittedName>
</protein>
<dbReference type="Pfam" id="PF06271">
    <property type="entry name" value="RDD"/>
    <property type="match status" value="1"/>
</dbReference>
<name>A0ABS4CIZ0_9ENTE</name>
<accession>A0ABS4CIZ0</accession>
<dbReference type="Proteomes" id="UP000673375">
    <property type="component" value="Unassembled WGS sequence"/>
</dbReference>
<proteinExistence type="predicted"/>
<evidence type="ECO:0000259" key="6">
    <source>
        <dbReference type="Pfam" id="PF06271"/>
    </source>
</evidence>
<comment type="subcellular location">
    <subcellularLocation>
        <location evidence="1">Membrane</location>
        <topology evidence="1">Multi-pass membrane protein</topology>
    </subcellularLocation>
</comment>
<comment type="caution">
    <text evidence="7">The sequence shown here is derived from an EMBL/GenBank/DDBJ whole genome shotgun (WGS) entry which is preliminary data.</text>
</comment>
<evidence type="ECO:0000256" key="3">
    <source>
        <dbReference type="ARBA" id="ARBA00022989"/>
    </source>
</evidence>
<keyword evidence="4 5" id="KW-0472">Membrane</keyword>